<proteinExistence type="predicted"/>
<dbReference type="Proteomes" id="UP000076738">
    <property type="component" value="Unassembled WGS sequence"/>
</dbReference>
<accession>A0A167P7Y1</accession>
<gene>
    <name evidence="2" type="ORF">CALVIDRAFT_525970</name>
</gene>
<dbReference type="EMBL" id="KV417275">
    <property type="protein sequence ID" value="KZO98505.1"/>
    <property type="molecule type" value="Genomic_DNA"/>
</dbReference>
<dbReference type="SUPFAM" id="SSF54909">
    <property type="entry name" value="Dimeric alpha+beta barrel"/>
    <property type="match status" value="1"/>
</dbReference>
<protein>
    <recommendedName>
        <fullName evidence="1">ABM domain-containing protein</fullName>
    </recommendedName>
</protein>
<dbReference type="Pfam" id="PF03992">
    <property type="entry name" value="ABM"/>
    <property type="match status" value="1"/>
</dbReference>
<dbReference type="InterPro" id="IPR007138">
    <property type="entry name" value="ABM_dom"/>
</dbReference>
<evidence type="ECO:0000259" key="1">
    <source>
        <dbReference type="Pfam" id="PF03992"/>
    </source>
</evidence>
<dbReference type="AlphaFoldDB" id="A0A167P7Y1"/>
<dbReference type="OrthoDB" id="10011777at2759"/>
<evidence type="ECO:0000313" key="3">
    <source>
        <dbReference type="Proteomes" id="UP000076738"/>
    </source>
</evidence>
<dbReference type="InterPro" id="IPR011008">
    <property type="entry name" value="Dimeric_a/b-barrel"/>
</dbReference>
<feature type="domain" description="ABM" evidence="1">
    <location>
        <begin position="16"/>
        <end position="81"/>
    </location>
</feature>
<evidence type="ECO:0000313" key="2">
    <source>
        <dbReference type="EMBL" id="KZO98505.1"/>
    </source>
</evidence>
<dbReference type="Gene3D" id="3.30.70.100">
    <property type="match status" value="1"/>
</dbReference>
<reference evidence="2 3" key="1">
    <citation type="journal article" date="2016" name="Mol. Biol. Evol.">
        <title>Comparative Genomics of Early-Diverging Mushroom-Forming Fungi Provides Insights into the Origins of Lignocellulose Decay Capabilities.</title>
        <authorList>
            <person name="Nagy L.G."/>
            <person name="Riley R."/>
            <person name="Tritt A."/>
            <person name="Adam C."/>
            <person name="Daum C."/>
            <person name="Floudas D."/>
            <person name="Sun H."/>
            <person name="Yadav J.S."/>
            <person name="Pangilinan J."/>
            <person name="Larsson K.H."/>
            <person name="Matsuura K."/>
            <person name="Barry K."/>
            <person name="Labutti K."/>
            <person name="Kuo R."/>
            <person name="Ohm R.A."/>
            <person name="Bhattacharya S.S."/>
            <person name="Shirouzu T."/>
            <person name="Yoshinaga Y."/>
            <person name="Martin F.M."/>
            <person name="Grigoriev I.V."/>
            <person name="Hibbett D.S."/>
        </authorList>
    </citation>
    <scope>NUCLEOTIDE SEQUENCE [LARGE SCALE GENOMIC DNA]</scope>
    <source>
        <strain evidence="2 3">TUFC12733</strain>
    </source>
</reference>
<organism evidence="2 3">
    <name type="scientific">Calocera viscosa (strain TUFC12733)</name>
    <dbReference type="NCBI Taxonomy" id="1330018"/>
    <lineage>
        <taxon>Eukaryota</taxon>
        <taxon>Fungi</taxon>
        <taxon>Dikarya</taxon>
        <taxon>Basidiomycota</taxon>
        <taxon>Agaricomycotina</taxon>
        <taxon>Dacrymycetes</taxon>
        <taxon>Dacrymycetales</taxon>
        <taxon>Dacrymycetaceae</taxon>
        <taxon>Calocera</taxon>
    </lineage>
</organism>
<name>A0A167P7Y1_CALVF</name>
<keyword evidence="3" id="KW-1185">Reference proteome</keyword>
<sequence>MSDTFDKFTGDINIVVHQTAVPGKADELVSLLKAVQASCHSDAEPGCLYYEVLRFDDQICVVERYKDGAAIHTHMNTPAFKYLSSKRSEVVIEGSRVLKFFETT</sequence>